<name>A0AAV2G881_9ROSI</name>
<dbReference type="AlphaFoldDB" id="A0AAV2G881"/>
<dbReference type="EMBL" id="OZ034821">
    <property type="protein sequence ID" value="CAL1405970.1"/>
    <property type="molecule type" value="Genomic_DNA"/>
</dbReference>
<reference evidence="1 2" key="1">
    <citation type="submission" date="2024-04" db="EMBL/GenBank/DDBJ databases">
        <authorList>
            <person name="Fracassetti M."/>
        </authorList>
    </citation>
    <scope>NUCLEOTIDE SEQUENCE [LARGE SCALE GENOMIC DNA]</scope>
</reference>
<sequence length="81" mass="9282">MEEEQMNRPVGTTRRATEVLVGFGSISVVEFWFPHEVAKRARSLRAPANIADAYLSLMGFDHRRCESNFESEVTCLWFGRS</sequence>
<organism evidence="1 2">
    <name type="scientific">Linum trigynum</name>
    <dbReference type="NCBI Taxonomy" id="586398"/>
    <lineage>
        <taxon>Eukaryota</taxon>
        <taxon>Viridiplantae</taxon>
        <taxon>Streptophyta</taxon>
        <taxon>Embryophyta</taxon>
        <taxon>Tracheophyta</taxon>
        <taxon>Spermatophyta</taxon>
        <taxon>Magnoliopsida</taxon>
        <taxon>eudicotyledons</taxon>
        <taxon>Gunneridae</taxon>
        <taxon>Pentapetalae</taxon>
        <taxon>rosids</taxon>
        <taxon>fabids</taxon>
        <taxon>Malpighiales</taxon>
        <taxon>Linaceae</taxon>
        <taxon>Linum</taxon>
    </lineage>
</organism>
<accession>A0AAV2G881</accession>
<keyword evidence="2" id="KW-1185">Reference proteome</keyword>
<proteinExistence type="predicted"/>
<evidence type="ECO:0000313" key="2">
    <source>
        <dbReference type="Proteomes" id="UP001497516"/>
    </source>
</evidence>
<gene>
    <name evidence="1" type="ORF">LTRI10_LOCUS45726</name>
</gene>
<dbReference type="Proteomes" id="UP001497516">
    <property type="component" value="Chromosome 8"/>
</dbReference>
<evidence type="ECO:0000313" key="1">
    <source>
        <dbReference type="EMBL" id="CAL1405970.1"/>
    </source>
</evidence>
<protein>
    <submittedName>
        <fullName evidence="1">Uncharacterized protein</fullName>
    </submittedName>
</protein>